<dbReference type="EC" id="2.3.1.274" evidence="8 10"/>
<comment type="subunit">
    <text evidence="9 10">Homodimer. Probably interacts with PlsY.</text>
</comment>
<keyword evidence="11" id="KW-0012">Acyltransferase</keyword>
<dbReference type="Gene3D" id="3.40.718.10">
    <property type="entry name" value="Isopropylmalate Dehydrogenase"/>
    <property type="match status" value="1"/>
</dbReference>
<evidence type="ECO:0000256" key="10">
    <source>
        <dbReference type="HAMAP-Rule" id="MF_00019"/>
    </source>
</evidence>
<sequence length="329" mass="35498">MRIGVDIMGGDTPPNELFSAVYDAAEAFAPSVSFVVFAQEKNIVSLETRTRANIEFVSAKEIITMEDPPLLAVRRKKESSICLGIKALKEKKIDAFVSLGNTGALIASAMMALPTLPSIERAALIATLPTAEERVSVLDVGATVGCKPHHMVQFSRLGAAYKKCIEGVELPRVGLLNIGVEQQKGTGELRDAYRQLEALTQEGHFHFVGNVESTEVFRGQVDVLVTEGFTGNVFLKTVEGVSTFIVDYLQQAIAEHLDSEEVRRALEELKTKIHYAEYPGGLLLGVDGVVVKCHGKSSPKALFNGIKGAKACVENNVVSKVSACLLHSS</sequence>
<dbReference type="PANTHER" id="PTHR30100:SF1">
    <property type="entry name" value="PHOSPHATE ACYLTRANSFERASE"/>
    <property type="match status" value="1"/>
</dbReference>
<evidence type="ECO:0000256" key="5">
    <source>
        <dbReference type="ARBA" id="ARBA00023098"/>
    </source>
</evidence>
<accession>A0ABS3ARM8</accession>
<comment type="function">
    <text evidence="10">Catalyzes the reversible formation of acyl-phosphate (acyl-PO(4)) from acyl-[acyl-carrier-protein] (acyl-ACP). This enzyme utilizes acyl-ACP as fatty acyl donor, but not acyl-CoA.</text>
</comment>
<evidence type="ECO:0000256" key="4">
    <source>
        <dbReference type="ARBA" id="ARBA00022679"/>
    </source>
</evidence>
<evidence type="ECO:0000256" key="3">
    <source>
        <dbReference type="ARBA" id="ARBA00022516"/>
    </source>
</evidence>
<comment type="subcellular location">
    <subcellularLocation>
        <location evidence="10">Cytoplasm</location>
    </subcellularLocation>
    <text evidence="10">Associated with the membrane possibly through PlsY.</text>
</comment>
<evidence type="ECO:0000256" key="1">
    <source>
        <dbReference type="ARBA" id="ARBA00001232"/>
    </source>
</evidence>
<reference evidence="11 12" key="1">
    <citation type="submission" date="2021-02" db="EMBL/GenBank/DDBJ databases">
        <title>Activity-based single-cell genomes from oceanic crustal fluid captures similar information to metagenomic and metatranscriptomic surveys with orders of magnitude less sampling.</title>
        <authorList>
            <person name="D'Angelo T.S."/>
            <person name="Orcutt B.N."/>
        </authorList>
    </citation>
    <scope>NUCLEOTIDE SEQUENCE [LARGE SCALE GENOMIC DNA]</scope>
    <source>
        <strain evidence="11">AH-315-G07</strain>
    </source>
</reference>
<dbReference type="Proteomes" id="UP000722121">
    <property type="component" value="Unassembled WGS sequence"/>
</dbReference>
<comment type="catalytic activity">
    <reaction evidence="1 10">
        <text>a fatty acyl-[ACP] + phosphate = an acyl phosphate + holo-[ACP]</text>
        <dbReference type="Rhea" id="RHEA:42292"/>
        <dbReference type="Rhea" id="RHEA-COMP:9685"/>
        <dbReference type="Rhea" id="RHEA-COMP:14125"/>
        <dbReference type="ChEBI" id="CHEBI:43474"/>
        <dbReference type="ChEBI" id="CHEBI:59918"/>
        <dbReference type="ChEBI" id="CHEBI:64479"/>
        <dbReference type="ChEBI" id="CHEBI:138651"/>
        <dbReference type="EC" id="2.3.1.274"/>
    </reaction>
</comment>
<gene>
    <name evidence="10 11" type="primary">plsX</name>
    <name evidence="11" type="ORF">JYU14_01750</name>
</gene>
<keyword evidence="7 10" id="KW-1208">Phospholipid metabolism</keyword>
<dbReference type="NCBIfam" id="TIGR00182">
    <property type="entry name" value="plsX"/>
    <property type="match status" value="1"/>
</dbReference>
<dbReference type="SUPFAM" id="SSF53659">
    <property type="entry name" value="Isocitrate/Isopropylmalate dehydrogenase-like"/>
    <property type="match status" value="1"/>
</dbReference>
<dbReference type="Pfam" id="PF02504">
    <property type="entry name" value="FA_synthesis"/>
    <property type="match status" value="1"/>
</dbReference>
<organism evidence="11 12">
    <name type="scientific">Simkania negevensis</name>
    <dbReference type="NCBI Taxonomy" id="83561"/>
    <lineage>
        <taxon>Bacteria</taxon>
        <taxon>Pseudomonadati</taxon>
        <taxon>Chlamydiota</taxon>
        <taxon>Chlamydiia</taxon>
        <taxon>Parachlamydiales</taxon>
        <taxon>Simkaniaceae</taxon>
        <taxon>Simkania</taxon>
    </lineage>
</organism>
<dbReference type="InterPro" id="IPR012281">
    <property type="entry name" value="Phospholipid_synth_PlsX-like"/>
</dbReference>
<evidence type="ECO:0000256" key="8">
    <source>
        <dbReference type="ARBA" id="ARBA00024069"/>
    </source>
</evidence>
<comment type="caution">
    <text evidence="11">The sequence shown here is derived from an EMBL/GenBank/DDBJ whole genome shotgun (WGS) entry which is preliminary data.</text>
</comment>
<evidence type="ECO:0000256" key="9">
    <source>
        <dbReference type="ARBA" id="ARBA00046608"/>
    </source>
</evidence>
<dbReference type="InterPro" id="IPR003664">
    <property type="entry name" value="FA_synthesis"/>
</dbReference>
<keyword evidence="12" id="KW-1185">Reference proteome</keyword>
<keyword evidence="6 10" id="KW-0594">Phospholipid biosynthesis</keyword>
<keyword evidence="2 10" id="KW-0963">Cytoplasm</keyword>
<dbReference type="EMBL" id="JAFITR010000025">
    <property type="protein sequence ID" value="MBN4066789.1"/>
    <property type="molecule type" value="Genomic_DNA"/>
</dbReference>
<keyword evidence="3 10" id="KW-0444">Lipid biosynthesis</keyword>
<evidence type="ECO:0000256" key="7">
    <source>
        <dbReference type="ARBA" id="ARBA00023264"/>
    </source>
</evidence>
<dbReference type="PANTHER" id="PTHR30100">
    <property type="entry name" value="FATTY ACID/PHOSPHOLIPID SYNTHESIS PROTEIN PLSX"/>
    <property type="match status" value="1"/>
</dbReference>
<evidence type="ECO:0000256" key="2">
    <source>
        <dbReference type="ARBA" id="ARBA00022490"/>
    </source>
</evidence>
<keyword evidence="5 10" id="KW-0443">Lipid metabolism</keyword>
<dbReference type="PIRSF" id="PIRSF002465">
    <property type="entry name" value="Phsphlp_syn_PlsX"/>
    <property type="match status" value="1"/>
</dbReference>
<evidence type="ECO:0000313" key="12">
    <source>
        <dbReference type="Proteomes" id="UP000722121"/>
    </source>
</evidence>
<protein>
    <recommendedName>
        <fullName evidence="8 10">Phosphate acyltransferase</fullName>
        <ecNumber evidence="8 10">2.3.1.274</ecNumber>
    </recommendedName>
    <alternativeName>
        <fullName evidence="10">Acyl-ACP phosphotransacylase</fullName>
    </alternativeName>
    <alternativeName>
        <fullName evidence="10">Acyl-[acyl-carrier-protein]--phosphate acyltransferase</fullName>
    </alternativeName>
    <alternativeName>
        <fullName evidence="10">Phosphate-acyl-ACP acyltransferase</fullName>
    </alternativeName>
</protein>
<name>A0ABS3ARM8_9BACT</name>
<comment type="pathway">
    <text evidence="10">Lipid metabolism; phospholipid metabolism.</text>
</comment>
<proteinExistence type="inferred from homology"/>
<evidence type="ECO:0000313" key="11">
    <source>
        <dbReference type="EMBL" id="MBN4066789.1"/>
    </source>
</evidence>
<evidence type="ECO:0000256" key="6">
    <source>
        <dbReference type="ARBA" id="ARBA00023209"/>
    </source>
</evidence>
<dbReference type="GO" id="GO:0016746">
    <property type="term" value="F:acyltransferase activity"/>
    <property type="evidence" value="ECO:0007669"/>
    <property type="project" value="UniProtKB-KW"/>
</dbReference>
<keyword evidence="4 10" id="KW-0808">Transferase</keyword>
<comment type="similarity">
    <text evidence="10">Belongs to the PlsX family.</text>
</comment>
<dbReference type="HAMAP" id="MF_00019">
    <property type="entry name" value="PlsX"/>
    <property type="match status" value="1"/>
</dbReference>